<reference evidence="2" key="1">
    <citation type="journal article" date="2017" name="Nat. Ecol. Evol.">
        <title>Genome expansion and lineage-specific genetic innovations in the forest pathogenic fungi Armillaria.</title>
        <authorList>
            <person name="Sipos G."/>
            <person name="Prasanna A.N."/>
            <person name="Walter M.C."/>
            <person name="O'Connor E."/>
            <person name="Balint B."/>
            <person name="Krizsan K."/>
            <person name="Kiss B."/>
            <person name="Hess J."/>
            <person name="Varga T."/>
            <person name="Slot J."/>
            <person name="Riley R."/>
            <person name="Boka B."/>
            <person name="Rigling D."/>
            <person name="Barry K."/>
            <person name="Lee J."/>
            <person name="Mihaltcheva S."/>
            <person name="LaButti K."/>
            <person name="Lipzen A."/>
            <person name="Waldron R."/>
            <person name="Moloney N.M."/>
            <person name="Sperisen C."/>
            <person name="Kredics L."/>
            <person name="Vagvoelgyi C."/>
            <person name="Patrignani A."/>
            <person name="Fitzpatrick D."/>
            <person name="Nagy I."/>
            <person name="Doyle S."/>
            <person name="Anderson J.B."/>
            <person name="Grigoriev I.V."/>
            <person name="Gueldener U."/>
            <person name="Muensterkoetter M."/>
            <person name="Nagy L.G."/>
        </authorList>
    </citation>
    <scope>NUCLEOTIDE SEQUENCE [LARGE SCALE GENOMIC DNA]</scope>
    <source>
        <strain evidence="2">28-4</strain>
    </source>
</reference>
<dbReference type="Proteomes" id="UP000218334">
    <property type="component" value="Unassembled WGS sequence"/>
</dbReference>
<evidence type="ECO:0000313" key="2">
    <source>
        <dbReference type="Proteomes" id="UP000218334"/>
    </source>
</evidence>
<dbReference type="EMBL" id="KZ293437">
    <property type="protein sequence ID" value="PBK67332.1"/>
    <property type="molecule type" value="Genomic_DNA"/>
</dbReference>
<sequence>MYFFNGGVSELGVEDTDELPPLQIAIVGQLVCPVSIASVLLSLVDPPVLGRPVKVQGSKRHCLRAQREILGEHLEVDGAVTDKAFNVVVVALEGFWDSEDGRLEAEV</sequence>
<organism evidence="1 2">
    <name type="scientific">Armillaria solidipes</name>
    <dbReference type="NCBI Taxonomy" id="1076256"/>
    <lineage>
        <taxon>Eukaryota</taxon>
        <taxon>Fungi</taxon>
        <taxon>Dikarya</taxon>
        <taxon>Basidiomycota</taxon>
        <taxon>Agaricomycotina</taxon>
        <taxon>Agaricomycetes</taxon>
        <taxon>Agaricomycetidae</taxon>
        <taxon>Agaricales</taxon>
        <taxon>Marasmiineae</taxon>
        <taxon>Physalacriaceae</taxon>
        <taxon>Armillaria</taxon>
    </lineage>
</organism>
<accession>A0A2H3BJY9</accession>
<proteinExistence type="predicted"/>
<gene>
    <name evidence="1" type="ORF">ARMSODRAFT_1020808</name>
</gene>
<evidence type="ECO:0000313" key="1">
    <source>
        <dbReference type="EMBL" id="PBK67332.1"/>
    </source>
</evidence>
<protein>
    <submittedName>
        <fullName evidence="1">Uncharacterized protein</fullName>
    </submittedName>
</protein>
<name>A0A2H3BJY9_9AGAR</name>
<keyword evidence="2" id="KW-1185">Reference proteome</keyword>
<dbReference type="AlphaFoldDB" id="A0A2H3BJY9"/>